<keyword evidence="3" id="KW-0479">Metal-binding</keyword>
<evidence type="ECO:0000256" key="7">
    <source>
        <dbReference type="SAM" id="Phobius"/>
    </source>
</evidence>
<reference evidence="9 10" key="1">
    <citation type="submission" date="2024-04" db="EMBL/GenBank/DDBJ databases">
        <title>Defined microbial consortia suppress multidrug-resistant proinflammatory Enterobacteriaceae via ecological control.</title>
        <authorList>
            <person name="Furuichi M."/>
            <person name="Kawaguchi T."/>
            <person name="Pust M."/>
            <person name="Yasuma K."/>
            <person name="Plichta D."/>
            <person name="Hasegawa N."/>
            <person name="Ohya T."/>
            <person name="Bhattarai S."/>
            <person name="Sasajima S."/>
            <person name="Aoto Y."/>
            <person name="Tuganbaev T."/>
            <person name="Yaginuma M."/>
            <person name="Ueda M."/>
            <person name="Okahashi N."/>
            <person name="Amafuji K."/>
            <person name="Kiridooshi Y."/>
            <person name="Sugita K."/>
            <person name="Strazar M."/>
            <person name="Skelly A."/>
            <person name="Suda W."/>
            <person name="Hattori M."/>
            <person name="Nakamoto N."/>
            <person name="Caballero S."/>
            <person name="Norman J."/>
            <person name="Olle B."/>
            <person name="Tanoue T."/>
            <person name="Arita M."/>
            <person name="Bucci V."/>
            <person name="Atarashi K."/>
            <person name="Xavier R."/>
            <person name="Honda K."/>
        </authorList>
    </citation>
    <scope>NUCLEOTIDE SEQUENCE [LARGE SCALE GENOMIC DNA]</scope>
    <source>
        <strain evidence="10">k04-0078-D8-1</strain>
    </source>
</reference>
<protein>
    <submittedName>
        <fullName evidence="9">4Fe-4S binding protein</fullName>
    </submittedName>
</protein>
<feature type="transmembrane region" description="Helical" evidence="7">
    <location>
        <begin position="77"/>
        <end position="110"/>
    </location>
</feature>
<comment type="caution">
    <text evidence="9">The sequence shown here is derived from an EMBL/GenBank/DDBJ whole genome shotgun (WGS) entry which is preliminary data.</text>
</comment>
<accession>A0ABQ0B5X8</accession>
<evidence type="ECO:0000256" key="2">
    <source>
        <dbReference type="ARBA" id="ARBA00022485"/>
    </source>
</evidence>
<feature type="transmembrane region" description="Helical" evidence="7">
    <location>
        <begin position="186"/>
        <end position="209"/>
    </location>
</feature>
<feature type="transmembrane region" description="Helical" evidence="7">
    <location>
        <begin position="156"/>
        <end position="179"/>
    </location>
</feature>
<dbReference type="InterPro" id="IPR017896">
    <property type="entry name" value="4Fe4S_Fe-S-bd"/>
</dbReference>
<evidence type="ECO:0000256" key="3">
    <source>
        <dbReference type="ARBA" id="ARBA00022723"/>
    </source>
</evidence>
<keyword evidence="7" id="KW-0472">Membrane</keyword>
<dbReference type="PROSITE" id="PS51379">
    <property type="entry name" value="4FE4S_FER_2"/>
    <property type="match status" value="2"/>
</dbReference>
<sequence length="297" mass="33600">MVNIWQKIQNRLRLIVQVGFTALTNGYVLGFIKGRIYKGPTKALCVPGLNCYSCPGALGACPIGSLQAVLGSRNYRFSFYIIGFLIFIGSLIGRFVCGWLCPFGLIQDLLYKIPFLKKRKRKNLPGHRWLIWLKYVILVVFVILLPMFYVDIIGLGSPWFCQFICPSGTLTAGIPLVLLNKDLQGAIGFLFAWKVAILVVIVLLSLMVYRPFCKYLCPLGAVYGLFNPIALYRYQVDESKCNRCGSCQRACKMDIRVWEDPNSRECIRCGDCIRSCKRGAICTSMKKNRSEVEKNDK</sequence>
<evidence type="ECO:0000256" key="5">
    <source>
        <dbReference type="ARBA" id="ARBA00023004"/>
    </source>
</evidence>
<dbReference type="PANTHER" id="PTHR30176:SF3">
    <property type="entry name" value="FERREDOXIN-TYPE PROTEIN NAPH"/>
    <property type="match status" value="1"/>
</dbReference>
<feature type="transmembrane region" description="Helical" evidence="7">
    <location>
        <begin position="12"/>
        <end position="32"/>
    </location>
</feature>
<evidence type="ECO:0000259" key="8">
    <source>
        <dbReference type="PROSITE" id="PS51379"/>
    </source>
</evidence>
<keyword evidence="5" id="KW-0408">Iron</keyword>
<gene>
    <name evidence="9" type="ORF">K040078D81_09730</name>
</gene>
<proteinExistence type="predicted"/>
<keyword evidence="4" id="KW-0249">Electron transport</keyword>
<evidence type="ECO:0000256" key="1">
    <source>
        <dbReference type="ARBA" id="ARBA00022448"/>
    </source>
</evidence>
<dbReference type="PANTHER" id="PTHR30176">
    <property type="entry name" value="FERREDOXIN-TYPE PROTEIN NAPH"/>
    <property type="match status" value="1"/>
</dbReference>
<dbReference type="EMBL" id="BAABYW010000001">
    <property type="protein sequence ID" value="GAA6406856.1"/>
    <property type="molecule type" value="Genomic_DNA"/>
</dbReference>
<dbReference type="Gene3D" id="3.30.70.20">
    <property type="match status" value="1"/>
</dbReference>
<organism evidence="9 10">
    <name type="scientific">Blautia hominis</name>
    <dbReference type="NCBI Taxonomy" id="2025493"/>
    <lineage>
        <taxon>Bacteria</taxon>
        <taxon>Bacillati</taxon>
        <taxon>Bacillota</taxon>
        <taxon>Clostridia</taxon>
        <taxon>Lachnospirales</taxon>
        <taxon>Lachnospiraceae</taxon>
        <taxon>Blautia</taxon>
    </lineage>
</organism>
<dbReference type="Proteomes" id="UP001600943">
    <property type="component" value="Unassembled WGS sequence"/>
</dbReference>
<keyword evidence="1" id="KW-0813">Transport</keyword>
<dbReference type="InterPro" id="IPR051684">
    <property type="entry name" value="Electron_Trans/Redox"/>
</dbReference>
<dbReference type="Pfam" id="PF00037">
    <property type="entry name" value="Fer4"/>
    <property type="match status" value="1"/>
</dbReference>
<evidence type="ECO:0000313" key="9">
    <source>
        <dbReference type="EMBL" id="GAA6406856.1"/>
    </source>
</evidence>
<dbReference type="Pfam" id="PF12801">
    <property type="entry name" value="Fer4_5"/>
    <property type="match status" value="3"/>
</dbReference>
<name>A0ABQ0B5X8_9FIRM</name>
<feature type="transmembrane region" description="Helical" evidence="7">
    <location>
        <begin position="131"/>
        <end position="150"/>
    </location>
</feature>
<evidence type="ECO:0000256" key="4">
    <source>
        <dbReference type="ARBA" id="ARBA00022982"/>
    </source>
</evidence>
<keyword evidence="6" id="KW-0411">Iron-sulfur</keyword>
<keyword evidence="2" id="KW-0004">4Fe-4S</keyword>
<keyword evidence="10" id="KW-1185">Reference proteome</keyword>
<keyword evidence="7" id="KW-0812">Transmembrane</keyword>
<feature type="domain" description="4Fe-4S ferredoxin-type" evidence="8">
    <location>
        <begin position="232"/>
        <end position="261"/>
    </location>
</feature>
<evidence type="ECO:0000256" key="6">
    <source>
        <dbReference type="ARBA" id="ARBA00023014"/>
    </source>
</evidence>
<evidence type="ECO:0000313" key="10">
    <source>
        <dbReference type="Proteomes" id="UP001600943"/>
    </source>
</evidence>
<keyword evidence="7" id="KW-1133">Transmembrane helix</keyword>
<dbReference type="SUPFAM" id="SSF54862">
    <property type="entry name" value="4Fe-4S ferredoxins"/>
    <property type="match status" value="1"/>
</dbReference>
<feature type="domain" description="4Fe-4S ferredoxin-type" evidence="8">
    <location>
        <begin position="262"/>
        <end position="288"/>
    </location>
</feature>